<evidence type="ECO:0000256" key="6">
    <source>
        <dbReference type="ARBA" id="ARBA00022989"/>
    </source>
</evidence>
<sequence>MPVTLPGADPRPGCLLLSPGTMLDSFRNASKSWVIKVLFGLLVLSFLAWGVEDVARNGLFGRGPAITVGDRDFAAAEVMVEFKRDMDQLQPQFGGKLSMADARKLGLMDRTIDSIVTRTLVDEAARGLSLATSDDEVIAKVAAEPSFRNQLGQFDRDLLRQALSRAGWSEQEFMRQEKDNILRTQLAESLSGGLTAPQALTEPLIRWKRETRQAETVSIKASSMPQPAAPDAATLEQYYKANANSFMAPEFRAITALLLRTTDAGRGLTVTDEMLTEAYKAREDEFHSPERRTVSQIVLADDASADKAAEMVKAGKDIKVIAKDLGVNVIELGLVEKGDLPDELAGPVFDVGQGALTQPVKSALGWHVAKVTAITAEKTRSLAEVREMLAADILREKSMDRITELTNQVEDSLGGGATLEETATRFQLPLVRIAAMDAKGRAPNGKPVTDLPGGESFLDVAFHTEQGTESQLTEMDGNGLFLLRVDSITPPQPKVLSEVRTEAVAAWQAEQRQAAAKALADKIAERVKAGEPLAKVAQSLSLKAETSAPFTREGGEASKMPPAIVTALFDGKPGRVEAAPSRDGWMVAQLDKVMAFDAKADAKAAEQIRKRTNSAVSVDLIDQYIAALNVEMGVKVDRSQLSREE</sequence>
<evidence type="ECO:0000256" key="12">
    <source>
        <dbReference type="ARBA" id="ARBA00040743"/>
    </source>
</evidence>
<keyword evidence="14" id="KW-0697">Rotamase</keyword>
<evidence type="ECO:0000256" key="3">
    <source>
        <dbReference type="ARBA" id="ARBA00022475"/>
    </source>
</evidence>
<evidence type="ECO:0000256" key="4">
    <source>
        <dbReference type="ARBA" id="ARBA00022519"/>
    </source>
</evidence>
<dbReference type="PANTHER" id="PTHR47529">
    <property type="entry name" value="PEPTIDYL-PROLYL CIS-TRANS ISOMERASE D"/>
    <property type="match status" value="1"/>
</dbReference>
<accession>A4TXN8</accession>
<evidence type="ECO:0000256" key="2">
    <source>
        <dbReference type="ARBA" id="ARBA00018370"/>
    </source>
</evidence>
<gene>
    <name evidence="17" type="ORF">MGR_0564</name>
</gene>
<dbReference type="SUPFAM" id="SSF109998">
    <property type="entry name" value="Triger factor/SurA peptide-binding domain-like"/>
    <property type="match status" value="1"/>
</dbReference>
<keyword evidence="3" id="KW-1003">Cell membrane</keyword>
<feature type="domain" description="PpiC" evidence="16">
    <location>
        <begin position="331"/>
        <end position="373"/>
    </location>
</feature>
<comment type="subcellular location">
    <subcellularLocation>
        <location evidence="1">Cell inner membrane</location>
        <topology evidence="1">Single-pass type II membrane protein</topology>
        <orientation evidence="1">Periplasmic side</orientation>
    </subcellularLocation>
</comment>
<evidence type="ECO:0000259" key="16">
    <source>
        <dbReference type="PROSITE" id="PS50198"/>
    </source>
</evidence>
<dbReference type="Pfam" id="PF13624">
    <property type="entry name" value="SurA_N_3"/>
    <property type="match status" value="1"/>
</dbReference>
<comment type="similarity">
    <text evidence="11">Belongs to the PpiD chaperone family.</text>
</comment>
<dbReference type="GO" id="GO:0003755">
    <property type="term" value="F:peptidyl-prolyl cis-trans isomerase activity"/>
    <property type="evidence" value="ECO:0007669"/>
    <property type="project" value="UniProtKB-KW"/>
</dbReference>
<evidence type="ECO:0000256" key="14">
    <source>
        <dbReference type="PROSITE-ProRule" id="PRU00278"/>
    </source>
</evidence>
<dbReference type="PANTHER" id="PTHR47529:SF1">
    <property type="entry name" value="PERIPLASMIC CHAPERONE PPID"/>
    <property type="match status" value="1"/>
</dbReference>
<dbReference type="InterPro" id="IPR000297">
    <property type="entry name" value="PPIase_PpiC"/>
</dbReference>
<dbReference type="SUPFAM" id="SSF54534">
    <property type="entry name" value="FKBP-like"/>
    <property type="match status" value="1"/>
</dbReference>
<keyword evidence="5 15" id="KW-0812">Transmembrane</keyword>
<feature type="transmembrane region" description="Helical" evidence="15">
    <location>
        <begin position="33"/>
        <end position="51"/>
    </location>
</feature>
<proteinExistence type="inferred from homology"/>
<evidence type="ECO:0000313" key="17">
    <source>
        <dbReference type="EMBL" id="CAM75395.1"/>
    </source>
</evidence>
<evidence type="ECO:0000256" key="7">
    <source>
        <dbReference type="ARBA" id="ARBA00023136"/>
    </source>
</evidence>
<evidence type="ECO:0000256" key="5">
    <source>
        <dbReference type="ARBA" id="ARBA00022692"/>
    </source>
</evidence>
<dbReference type="InterPro" id="IPR046357">
    <property type="entry name" value="PPIase_dom_sf"/>
</dbReference>
<keyword evidence="14" id="KW-0413">Isomerase</keyword>
<dbReference type="InterPro" id="IPR027304">
    <property type="entry name" value="Trigger_fact/SurA_dom_sf"/>
</dbReference>
<dbReference type="InterPro" id="IPR052029">
    <property type="entry name" value="PpiD_chaperone"/>
</dbReference>
<keyword evidence="6 15" id="KW-1133">Transmembrane helix</keyword>
<organism evidence="17">
    <name type="scientific">Magnetospirillum gryphiswaldense</name>
    <dbReference type="NCBI Taxonomy" id="55518"/>
    <lineage>
        <taxon>Bacteria</taxon>
        <taxon>Pseudomonadati</taxon>
        <taxon>Pseudomonadota</taxon>
        <taxon>Alphaproteobacteria</taxon>
        <taxon>Rhodospirillales</taxon>
        <taxon>Rhodospirillaceae</taxon>
        <taxon>Magnetospirillum</taxon>
    </lineage>
</organism>
<evidence type="ECO:0000256" key="11">
    <source>
        <dbReference type="ARBA" id="ARBA00038408"/>
    </source>
</evidence>
<dbReference type="EMBL" id="CU459003">
    <property type="protein sequence ID" value="CAM75395.1"/>
    <property type="molecule type" value="Genomic_DNA"/>
</dbReference>
<keyword evidence="4" id="KW-0997">Cell inner membrane</keyword>
<name>A4TXN8_9PROT</name>
<protein>
    <recommendedName>
        <fullName evidence="2">Parvulin-like PPIase</fullName>
    </recommendedName>
    <alternativeName>
        <fullName evidence="9">Peptidyl-prolyl cis-trans isomerase plp</fullName>
    </alternativeName>
    <alternativeName>
        <fullName evidence="12">Periplasmic chaperone PpiD</fullName>
    </alternativeName>
    <alternativeName>
        <fullName evidence="13">Periplasmic folding chaperone</fullName>
    </alternativeName>
    <alternativeName>
        <fullName evidence="10">Rotamase plp</fullName>
    </alternativeName>
</protein>
<evidence type="ECO:0000256" key="15">
    <source>
        <dbReference type="SAM" id="Phobius"/>
    </source>
</evidence>
<evidence type="ECO:0000256" key="9">
    <source>
        <dbReference type="ARBA" id="ARBA00030642"/>
    </source>
</evidence>
<evidence type="ECO:0000256" key="13">
    <source>
        <dbReference type="ARBA" id="ARBA00042775"/>
    </source>
</evidence>
<dbReference type="PROSITE" id="PS50198">
    <property type="entry name" value="PPIC_PPIASE_2"/>
    <property type="match status" value="1"/>
</dbReference>
<dbReference type="AlphaFoldDB" id="A4TXN8"/>
<reference evidence="17" key="1">
    <citation type="journal article" date="2007" name="J. Bacteriol.">
        <title>Comparative genome analysis of four magnetotactic bacteria reveals a complex set of group-specific genes implicated in magnetosome biomineralization and function.</title>
        <authorList>
            <person name="Richter M."/>
            <person name="Kube M."/>
            <person name="Bazylinski D.A."/>
            <person name="Lombardot T."/>
            <person name="Gloeckner F.O."/>
            <person name="Reinhardt R."/>
            <person name="Schueler D."/>
        </authorList>
    </citation>
    <scope>NUCLEOTIDE SEQUENCE</scope>
    <source>
        <strain evidence="17">MSR-1</strain>
    </source>
</reference>
<keyword evidence="8" id="KW-0143">Chaperone</keyword>
<dbReference type="GO" id="GO:0005886">
    <property type="term" value="C:plasma membrane"/>
    <property type="evidence" value="ECO:0007669"/>
    <property type="project" value="UniProtKB-SubCell"/>
</dbReference>
<dbReference type="Pfam" id="PF13145">
    <property type="entry name" value="Rotamase_2"/>
    <property type="match status" value="1"/>
</dbReference>
<evidence type="ECO:0000256" key="10">
    <source>
        <dbReference type="ARBA" id="ARBA00031484"/>
    </source>
</evidence>
<dbReference type="Gene3D" id="3.10.50.40">
    <property type="match status" value="2"/>
</dbReference>
<evidence type="ECO:0000256" key="1">
    <source>
        <dbReference type="ARBA" id="ARBA00004382"/>
    </source>
</evidence>
<keyword evidence="7 15" id="KW-0472">Membrane</keyword>
<evidence type="ECO:0000256" key="8">
    <source>
        <dbReference type="ARBA" id="ARBA00023186"/>
    </source>
</evidence>